<keyword evidence="1" id="KW-0472">Membrane</keyword>
<dbReference type="Proteomes" id="UP000684084">
    <property type="component" value="Unassembled WGS sequence"/>
</dbReference>
<evidence type="ECO:0000256" key="1">
    <source>
        <dbReference type="SAM" id="Phobius"/>
    </source>
</evidence>
<dbReference type="OrthoDB" id="10470471at2759"/>
<proteinExistence type="predicted"/>
<comment type="caution">
    <text evidence="2">The sequence shown here is derived from an EMBL/GenBank/DDBJ whole genome shotgun (WGS) entry which is preliminary data.</text>
</comment>
<name>A0A915ZKL5_9GLOM</name>
<organism evidence="2 3">
    <name type="scientific">Rhizophagus irregularis</name>
    <dbReference type="NCBI Taxonomy" id="588596"/>
    <lineage>
        <taxon>Eukaryota</taxon>
        <taxon>Fungi</taxon>
        <taxon>Fungi incertae sedis</taxon>
        <taxon>Mucoromycota</taxon>
        <taxon>Glomeromycotina</taxon>
        <taxon>Glomeromycetes</taxon>
        <taxon>Glomerales</taxon>
        <taxon>Glomeraceae</taxon>
        <taxon>Rhizophagus</taxon>
    </lineage>
</organism>
<sequence length="75" mass="9056">MVSETKKWTTELWLLDDRISNEKKAKNDFWASILKVKEARNKFWTSIFFIHLLHYIIFTLQFVSFLIFSESYSCA</sequence>
<keyword evidence="1" id="KW-0812">Transmembrane</keyword>
<keyword evidence="1" id="KW-1133">Transmembrane helix</keyword>
<evidence type="ECO:0000313" key="3">
    <source>
        <dbReference type="Proteomes" id="UP000684084"/>
    </source>
</evidence>
<accession>A0A915ZKL5</accession>
<reference evidence="2" key="1">
    <citation type="submission" date="2020-05" db="EMBL/GenBank/DDBJ databases">
        <authorList>
            <person name="Rincon C."/>
            <person name="Sanders R I."/>
            <person name="Robbins C."/>
            <person name="Chaturvedi A."/>
        </authorList>
    </citation>
    <scope>NUCLEOTIDE SEQUENCE</scope>
    <source>
        <strain evidence="2">CHB12</strain>
    </source>
</reference>
<evidence type="ECO:0000313" key="2">
    <source>
        <dbReference type="EMBL" id="CAB5380132.1"/>
    </source>
</evidence>
<dbReference type="EMBL" id="CAGKOT010000042">
    <property type="protein sequence ID" value="CAB5380132.1"/>
    <property type="molecule type" value="Genomic_DNA"/>
</dbReference>
<dbReference type="AlphaFoldDB" id="A0A915ZKL5"/>
<protein>
    <submittedName>
        <fullName evidence="2">Uncharacterized protein</fullName>
    </submittedName>
</protein>
<gene>
    <name evidence="2" type="ORF">CHRIB12_LOCUS16936</name>
</gene>
<feature type="transmembrane region" description="Helical" evidence="1">
    <location>
        <begin position="43"/>
        <end position="68"/>
    </location>
</feature>